<feature type="compositionally biased region" description="Basic and acidic residues" evidence="3">
    <location>
        <begin position="351"/>
        <end position="366"/>
    </location>
</feature>
<feature type="compositionally biased region" description="Polar residues" evidence="3">
    <location>
        <begin position="324"/>
        <end position="344"/>
    </location>
</feature>
<reference evidence="4 5" key="1">
    <citation type="journal article" date="2018" name="MBio">
        <title>Comparative Genomics Reveals the Core Gene Toolbox for the Fungus-Insect Symbiosis.</title>
        <authorList>
            <person name="Wang Y."/>
            <person name="Stata M."/>
            <person name="Wang W."/>
            <person name="Stajich J.E."/>
            <person name="White M.M."/>
            <person name="Moncalvo J.M."/>
        </authorList>
    </citation>
    <scope>NUCLEOTIDE SEQUENCE [LARGE SCALE GENOMIC DNA]</scope>
    <source>
        <strain evidence="4 5">SC-DP-2</strain>
    </source>
</reference>
<dbReference type="Gene3D" id="3.80.10.10">
    <property type="entry name" value="Ribonuclease Inhibitor"/>
    <property type="match status" value="2"/>
</dbReference>
<feature type="region of interest" description="Disordered" evidence="3">
    <location>
        <begin position="304"/>
        <end position="387"/>
    </location>
</feature>
<organism evidence="4 5">
    <name type="scientific">Smittium megazygosporum</name>
    <dbReference type="NCBI Taxonomy" id="133381"/>
    <lineage>
        <taxon>Eukaryota</taxon>
        <taxon>Fungi</taxon>
        <taxon>Fungi incertae sedis</taxon>
        <taxon>Zoopagomycota</taxon>
        <taxon>Kickxellomycotina</taxon>
        <taxon>Harpellomycetes</taxon>
        <taxon>Harpellales</taxon>
        <taxon>Legeriomycetaceae</taxon>
        <taxon>Smittium</taxon>
    </lineage>
</organism>
<evidence type="ECO:0000256" key="3">
    <source>
        <dbReference type="SAM" id="MobiDB-lite"/>
    </source>
</evidence>
<dbReference type="STRING" id="133381.A0A2T9ZAQ7"/>
<dbReference type="InterPro" id="IPR001611">
    <property type="entry name" value="Leu-rich_rpt"/>
</dbReference>
<evidence type="ECO:0000256" key="1">
    <source>
        <dbReference type="ARBA" id="ARBA00022614"/>
    </source>
</evidence>
<dbReference type="EMBL" id="MBFS01000906">
    <property type="protein sequence ID" value="PVV01662.1"/>
    <property type="molecule type" value="Genomic_DNA"/>
</dbReference>
<dbReference type="OrthoDB" id="1517790at2759"/>
<dbReference type="InterPro" id="IPR032675">
    <property type="entry name" value="LRR_dom_sf"/>
</dbReference>
<keyword evidence="1" id="KW-0433">Leucine-rich repeat</keyword>
<sequence>MKLTPLYLSQIIQQPLGEVKALDLHKKEITHVEDISCCTDLRKLDLSDNQIKSNEVFNGIKYNKDLTWLNLSKNSLSSIVGIENLQNLTILNLGYNELFSIPLQIESCHKLKALIINNNSIAALENIFSFADLNTIVASHNKIESVVGLEKLPTLTKLSISDNKLRFFPNFGPNENLKEVRINNNKIAKIPATVQSLLNLSVLDLGNNLIAKWEHIEPLFACKNLKNLNLVGNPITKLPEYEEKIKQAFPKLCILDGLRFDQKFKERKEKRKVIQEIKEREAKEEELGLPKGSLKNEYLEKAGKKKFKKEKDQNNQKDQKNKNPVSENKNYHSNKGKDNTNSSYNKHRAKKDNNTNDNKNRSEFNKRQGNKNNKNVNNLYKKENPLK</sequence>
<name>A0A2T9ZAQ7_9FUNG</name>
<keyword evidence="5" id="KW-1185">Reference proteome</keyword>
<accession>A0A2T9ZAQ7</accession>
<keyword evidence="2" id="KW-0677">Repeat</keyword>
<dbReference type="Pfam" id="PF14580">
    <property type="entry name" value="LRR_9"/>
    <property type="match status" value="1"/>
</dbReference>
<dbReference type="PANTHER" id="PTHR46652">
    <property type="entry name" value="LEUCINE-RICH REPEAT AND IQ DOMAIN-CONTAINING PROTEIN 1-RELATED"/>
    <property type="match status" value="1"/>
</dbReference>
<dbReference type="PROSITE" id="PS51450">
    <property type="entry name" value="LRR"/>
    <property type="match status" value="6"/>
</dbReference>
<dbReference type="SMART" id="SM00365">
    <property type="entry name" value="LRR_SD22"/>
    <property type="match status" value="8"/>
</dbReference>
<dbReference type="InterPro" id="IPR050836">
    <property type="entry name" value="SDS22/Internalin_LRR"/>
</dbReference>
<proteinExistence type="predicted"/>
<comment type="caution">
    <text evidence="4">The sequence shown here is derived from an EMBL/GenBank/DDBJ whole genome shotgun (WGS) entry which is preliminary data.</text>
</comment>
<dbReference type="SUPFAM" id="SSF52058">
    <property type="entry name" value="L domain-like"/>
    <property type="match status" value="1"/>
</dbReference>
<gene>
    <name evidence="4" type="ORF">BB560_003910</name>
</gene>
<dbReference type="Proteomes" id="UP000245609">
    <property type="component" value="Unassembled WGS sequence"/>
</dbReference>
<feature type="compositionally biased region" description="Low complexity" evidence="3">
    <location>
        <begin position="370"/>
        <end position="379"/>
    </location>
</feature>
<evidence type="ECO:0008006" key="6">
    <source>
        <dbReference type="Google" id="ProtNLM"/>
    </source>
</evidence>
<feature type="compositionally biased region" description="Basic and acidic residues" evidence="3">
    <location>
        <begin position="309"/>
        <end position="321"/>
    </location>
</feature>
<dbReference type="InterPro" id="IPR003591">
    <property type="entry name" value="Leu-rich_rpt_typical-subtyp"/>
</dbReference>
<dbReference type="SMART" id="SM00369">
    <property type="entry name" value="LRR_TYP"/>
    <property type="match status" value="4"/>
</dbReference>
<evidence type="ECO:0000313" key="5">
    <source>
        <dbReference type="Proteomes" id="UP000245609"/>
    </source>
</evidence>
<protein>
    <recommendedName>
        <fullName evidence="6">U2A'/phosphoprotein 32 family A C-terminal domain-containing protein</fullName>
    </recommendedName>
</protein>
<evidence type="ECO:0000256" key="2">
    <source>
        <dbReference type="ARBA" id="ARBA00022737"/>
    </source>
</evidence>
<dbReference type="AlphaFoldDB" id="A0A2T9ZAQ7"/>
<evidence type="ECO:0000313" key="4">
    <source>
        <dbReference type="EMBL" id="PVV01662.1"/>
    </source>
</evidence>
<dbReference type="PANTHER" id="PTHR46652:SF7">
    <property type="entry name" value="LEUCINE-RICH REPEAT AND IQ DOMAIN-CONTAINING PROTEIN 1"/>
    <property type="match status" value="1"/>
</dbReference>